<comment type="caution">
    <text evidence="1">The sequence shown here is derived from an EMBL/GenBank/DDBJ whole genome shotgun (WGS) entry which is preliminary data.</text>
</comment>
<protein>
    <recommendedName>
        <fullName evidence="3">DUF305 domain-containing protein</fullName>
    </recommendedName>
</protein>
<reference evidence="2" key="1">
    <citation type="journal article" date="2019" name="Int. J. Syst. Evol. Microbiol.">
        <title>The Global Catalogue of Microorganisms (GCM) 10K type strain sequencing project: providing services to taxonomists for standard genome sequencing and annotation.</title>
        <authorList>
            <consortium name="The Broad Institute Genomics Platform"/>
            <consortium name="The Broad Institute Genome Sequencing Center for Infectious Disease"/>
            <person name="Wu L."/>
            <person name="Ma J."/>
        </authorList>
    </citation>
    <scope>NUCLEOTIDE SEQUENCE [LARGE SCALE GENOMIC DNA]</scope>
    <source>
        <strain evidence="2">JCM 18542</strain>
    </source>
</reference>
<evidence type="ECO:0000313" key="2">
    <source>
        <dbReference type="Proteomes" id="UP001500839"/>
    </source>
</evidence>
<evidence type="ECO:0008006" key="3">
    <source>
        <dbReference type="Google" id="ProtNLM"/>
    </source>
</evidence>
<dbReference type="EMBL" id="BAABKQ010000002">
    <property type="protein sequence ID" value="GAA4825767.1"/>
    <property type="molecule type" value="Genomic_DNA"/>
</dbReference>
<proteinExistence type="predicted"/>
<evidence type="ECO:0000313" key="1">
    <source>
        <dbReference type="EMBL" id="GAA4825767.1"/>
    </source>
</evidence>
<organism evidence="1 2">
    <name type="scientific">Tomitella cavernea</name>
    <dbReference type="NCBI Taxonomy" id="1387982"/>
    <lineage>
        <taxon>Bacteria</taxon>
        <taxon>Bacillati</taxon>
        <taxon>Actinomycetota</taxon>
        <taxon>Actinomycetes</taxon>
        <taxon>Mycobacteriales</taxon>
        <taxon>Tomitella</taxon>
    </lineage>
</organism>
<dbReference type="RefSeq" id="WP_345603226.1">
    <property type="nucleotide sequence ID" value="NZ_BAABKQ010000002.1"/>
</dbReference>
<name>A0ABP9D3L7_9ACTN</name>
<sequence>MPPARHPRCARYARPGGLTEDELPISDYDDLTVGQVGDAAARLTRPEDIAAILRYEQNHKDRTGAVDALKARLDAVSGSSQ</sequence>
<keyword evidence="2" id="KW-1185">Reference proteome</keyword>
<accession>A0ABP9D3L7</accession>
<dbReference type="Proteomes" id="UP001500839">
    <property type="component" value="Unassembled WGS sequence"/>
</dbReference>
<gene>
    <name evidence="1" type="ORF">GCM10023353_38610</name>
</gene>